<evidence type="ECO:0000256" key="7">
    <source>
        <dbReference type="SAM" id="SignalP"/>
    </source>
</evidence>
<evidence type="ECO:0000256" key="4">
    <source>
        <dbReference type="ARBA" id="ARBA00022729"/>
    </source>
</evidence>
<dbReference type="GO" id="GO:0042626">
    <property type="term" value="F:ATPase-coupled transmembrane transporter activity"/>
    <property type="evidence" value="ECO:0007669"/>
    <property type="project" value="InterPro"/>
</dbReference>
<evidence type="ECO:0000259" key="8">
    <source>
        <dbReference type="SMART" id="SM00062"/>
    </source>
</evidence>
<dbReference type="PANTHER" id="PTHR30024">
    <property type="entry name" value="ALIPHATIC SULFONATES-BINDING PROTEIN-RELATED"/>
    <property type="match status" value="1"/>
</dbReference>
<evidence type="ECO:0000256" key="1">
    <source>
        <dbReference type="ARBA" id="ARBA00004418"/>
    </source>
</evidence>
<evidence type="ECO:0000313" key="9">
    <source>
        <dbReference type="EMBL" id="WNR44079.1"/>
    </source>
</evidence>
<dbReference type="SUPFAM" id="SSF53850">
    <property type="entry name" value="Periplasmic binding protein-like II"/>
    <property type="match status" value="1"/>
</dbReference>
<dbReference type="GO" id="GO:0016020">
    <property type="term" value="C:membrane"/>
    <property type="evidence" value="ECO:0007669"/>
    <property type="project" value="InterPro"/>
</dbReference>
<evidence type="ECO:0000256" key="3">
    <source>
        <dbReference type="ARBA" id="ARBA00022448"/>
    </source>
</evidence>
<dbReference type="FunFam" id="3.40.190.10:FF:000050">
    <property type="entry name" value="Sulfonate ABC transporter substrate-binding protein"/>
    <property type="match status" value="1"/>
</dbReference>
<comment type="similarity">
    <text evidence="2">Belongs to the bacterial solute-binding protein SsuA/TauA family.</text>
</comment>
<dbReference type="Gene3D" id="3.40.190.10">
    <property type="entry name" value="Periplasmic binding protein-like II"/>
    <property type="match status" value="2"/>
</dbReference>
<dbReference type="PANTHER" id="PTHR30024:SF42">
    <property type="entry name" value="ALIPHATIC SULFONATES-BINDING PROTEIN-RELATED"/>
    <property type="match status" value="1"/>
</dbReference>
<keyword evidence="10" id="KW-1185">Reference proteome</keyword>
<dbReference type="AlphaFoldDB" id="A0AA96LQC8"/>
<dbReference type="Pfam" id="PF09084">
    <property type="entry name" value="NMT1"/>
    <property type="match status" value="1"/>
</dbReference>
<accession>A0AA96LQC8</accession>
<organism evidence="9 10">
    <name type="scientific">Paenibacillus roseopurpureus</name>
    <dbReference type="NCBI Taxonomy" id="2918901"/>
    <lineage>
        <taxon>Bacteria</taxon>
        <taxon>Bacillati</taxon>
        <taxon>Bacillota</taxon>
        <taxon>Bacilli</taxon>
        <taxon>Bacillales</taxon>
        <taxon>Paenibacillaceae</taxon>
        <taxon>Paenibacillus</taxon>
    </lineage>
</organism>
<dbReference type="KEGG" id="proo:MJB10_23760"/>
<dbReference type="EMBL" id="CP130319">
    <property type="protein sequence ID" value="WNR44079.1"/>
    <property type="molecule type" value="Genomic_DNA"/>
</dbReference>
<gene>
    <name evidence="9" type="ORF">MJB10_23760</name>
</gene>
<evidence type="ECO:0000313" key="10">
    <source>
        <dbReference type="Proteomes" id="UP001304650"/>
    </source>
</evidence>
<proteinExistence type="inferred from homology"/>
<evidence type="ECO:0000256" key="2">
    <source>
        <dbReference type="ARBA" id="ARBA00010742"/>
    </source>
</evidence>
<evidence type="ECO:0000256" key="5">
    <source>
        <dbReference type="ARBA" id="ARBA00055538"/>
    </source>
</evidence>
<reference evidence="9" key="1">
    <citation type="submission" date="2022-02" db="EMBL/GenBank/DDBJ databases">
        <title>Paenibacillus sp. MBLB1832 Whole Genome Shotgun Sequencing.</title>
        <authorList>
            <person name="Hwang C.Y."/>
            <person name="Cho E.-S."/>
            <person name="Seo M.-J."/>
        </authorList>
    </citation>
    <scope>NUCLEOTIDE SEQUENCE</scope>
    <source>
        <strain evidence="9">MBLB1832</strain>
    </source>
</reference>
<dbReference type="NCBIfam" id="TIGR01728">
    <property type="entry name" value="SsuA_fam"/>
    <property type="match status" value="1"/>
</dbReference>
<evidence type="ECO:0000256" key="6">
    <source>
        <dbReference type="ARBA" id="ARBA00070228"/>
    </source>
</evidence>
<feature type="domain" description="Solute-binding protein family 3/N-terminal" evidence="8">
    <location>
        <begin position="45"/>
        <end position="266"/>
    </location>
</feature>
<comment type="function">
    <text evidence="5">Part of a binding-protein-dependent transport system for aliphatic sulfonates. Putative binding protein.</text>
</comment>
<feature type="chain" id="PRO_5041669456" description="Putative aliphatic sulfonates-binding protein" evidence="7">
    <location>
        <begin position="25"/>
        <end position="336"/>
    </location>
</feature>
<keyword evidence="3" id="KW-0813">Transport</keyword>
<dbReference type="PROSITE" id="PS51257">
    <property type="entry name" value="PROKAR_LIPOPROTEIN"/>
    <property type="match status" value="1"/>
</dbReference>
<protein>
    <recommendedName>
        <fullName evidence="6">Putative aliphatic sulfonates-binding protein</fullName>
    </recommendedName>
</protein>
<sequence>MSKFLSHKPMLLVTAAFLSLTVLAGCASNKSDTKNASAPAKDPIKVNVAINGGISPLTVLKEKGWLQEAFKAENAEIVWSEFPSGPPLLEALVAGRVDVSFLGDGATLSGLSSGLPFQIIGLTSEGARSNALIVPANSPIKSVEDLKGKKVALAKGTTAHVYLLKLLSAHGLQPNSVEIVNLQPDDAAAAFTSGQLDAWVAWDPNITIQLGSGKAKSIAWDKEGILSPVSLIAQNDFLTKHPNLVTTYLKQYKKAAAWMKDNQDDAAKLFSEQKKVPVDTMKTLLTNSSVDLQAYTDKTIKAQQETADLLLSNGFIKKTVDVKAFINNKLVQDALK</sequence>
<comment type="subcellular location">
    <subcellularLocation>
        <location evidence="1">Periplasm</location>
    </subcellularLocation>
</comment>
<dbReference type="GO" id="GO:0042597">
    <property type="term" value="C:periplasmic space"/>
    <property type="evidence" value="ECO:0007669"/>
    <property type="project" value="UniProtKB-SubCell"/>
</dbReference>
<dbReference type="InterPro" id="IPR001638">
    <property type="entry name" value="Solute-binding_3/MltF_N"/>
</dbReference>
<keyword evidence="4 7" id="KW-0732">Signal</keyword>
<name>A0AA96LQC8_9BACL</name>
<feature type="signal peptide" evidence="7">
    <location>
        <begin position="1"/>
        <end position="24"/>
    </location>
</feature>
<dbReference type="RefSeq" id="WP_314799315.1">
    <property type="nucleotide sequence ID" value="NZ_CP130319.1"/>
</dbReference>
<dbReference type="InterPro" id="IPR010067">
    <property type="entry name" value="ABC_SsuA_sub-bd"/>
</dbReference>
<dbReference type="Proteomes" id="UP001304650">
    <property type="component" value="Chromosome"/>
</dbReference>
<dbReference type="SMART" id="SM00062">
    <property type="entry name" value="PBPb"/>
    <property type="match status" value="1"/>
</dbReference>
<dbReference type="InterPro" id="IPR015168">
    <property type="entry name" value="SsuA/THI5"/>
</dbReference>